<dbReference type="GO" id="GO:0005230">
    <property type="term" value="F:extracellular ligand-gated monoatomic ion channel activity"/>
    <property type="evidence" value="ECO:0007669"/>
    <property type="project" value="InterPro"/>
</dbReference>
<keyword evidence="3" id="KW-0812">Transmembrane</keyword>
<feature type="chain" id="PRO_5032484072" evidence="4">
    <location>
        <begin position="19"/>
        <end position="438"/>
    </location>
</feature>
<dbReference type="Proteomes" id="UP000659654">
    <property type="component" value="Unassembled WGS sequence"/>
</dbReference>
<proteinExistence type="predicted"/>
<keyword evidence="4" id="KW-0732">Signal</keyword>
<dbReference type="Proteomes" id="UP000582659">
    <property type="component" value="Unassembled WGS sequence"/>
</dbReference>
<evidence type="ECO:0000259" key="5">
    <source>
        <dbReference type="Pfam" id="PF02931"/>
    </source>
</evidence>
<dbReference type="InterPro" id="IPR006201">
    <property type="entry name" value="Neur_channel"/>
</dbReference>
<reference evidence="6" key="1">
    <citation type="submission" date="2020-09" db="EMBL/GenBank/DDBJ databases">
        <authorList>
            <person name="Kikuchi T."/>
        </authorList>
    </citation>
    <scope>NUCLEOTIDE SEQUENCE</scope>
    <source>
        <strain evidence="6">Ka4C1</strain>
    </source>
</reference>
<keyword evidence="3" id="KW-1133">Transmembrane helix</keyword>
<dbReference type="InterPro" id="IPR036734">
    <property type="entry name" value="Neur_chan_lig-bd_sf"/>
</dbReference>
<evidence type="ECO:0000256" key="1">
    <source>
        <dbReference type="ARBA" id="ARBA00004141"/>
    </source>
</evidence>
<dbReference type="OrthoDB" id="5975154at2759"/>
<sequence length="438" mass="51095">MIWVRLFVVGFLWTRAQAQLSAVDVEATDPKEDEAGAIANKTYAEEHTSLQRDIFMNYNRNLRPIKNQSMPLKAQAHVYIMHFSVQEQQQSMKLYGHIYMTWFDEMAVWEPSNYTNVRSTMVSQWQLWQPEIKVANSIAGSGQYFEISKRSHAALTSITSTMTKVEIYPTFSISIGCNFDFSDYPFDEQECALRFYNSNPMSEVELLVYYELKPSVMLAWNDTNKKFISNWMLENATANISYYYNREYNDTRPETAAEKELTWSILVTKIKLIRNCQHYWVTLAIPAFCSMMVNAFSFLFYKSELSILTVIANFFIQLIFMFNELVELPPSAGEPPRIVRYSSYLLFMTTLALILHLLIRRLRYKKIPVPAEYVKRFKGTLARIKRLEQKENEPSEVLEGSSESLDSDSFLYADLTRNLCIILYFVIGIFLSFFLLVL</sequence>
<dbReference type="EMBL" id="CAJFCV020000003">
    <property type="protein sequence ID" value="CAG9107549.1"/>
    <property type="molecule type" value="Genomic_DNA"/>
</dbReference>
<gene>
    <name evidence="6" type="ORF">BXYJ_LOCUS6453</name>
</gene>
<dbReference type="GO" id="GO:0004888">
    <property type="term" value="F:transmembrane signaling receptor activity"/>
    <property type="evidence" value="ECO:0007669"/>
    <property type="project" value="InterPro"/>
</dbReference>
<keyword evidence="7" id="KW-1185">Reference proteome</keyword>
<evidence type="ECO:0000313" key="7">
    <source>
        <dbReference type="Proteomes" id="UP000659654"/>
    </source>
</evidence>
<dbReference type="CDD" id="cd18989">
    <property type="entry name" value="LGIC_ECD_cation"/>
    <property type="match status" value="1"/>
</dbReference>
<evidence type="ECO:0000256" key="4">
    <source>
        <dbReference type="SAM" id="SignalP"/>
    </source>
</evidence>
<feature type="transmembrane region" description="Helical" evidence="3">
    <location>
        <begin position="307"/>
        <end position="326"/>
    </location>
</feature>
<comment type="caution">
    <text evidence="6">The sequence shown here is derived from an EMBL/GenBank/DDBJ whole genome shotgun (WGS) entry which is preliminary data.</text>
</comment>
<comment type="subcellular location">
    <subcellularLocation>
        <location evidence="1">Membrane</location>
        <topology evidence="1">Multi-pass membrane protein</topology>
    </subcellularLocation>
</comment>
<dbReference type="SUPFAM" id="SSF63712">
    <property type="entry name" value="Nicotinic receptor ligand binding domain-like"/>
    <property type="match status" value="1"/>
</dbReference>
<dbReference type="AlphaFoldDB" id="A0A811KWE3"/>
<feature type="domain" description="Neurotransmitter-gated ion-channel ligand-binding" evidence="5">
    <location>
        <begin position="48"/>
        <end position="250"/>
    </location>
</feature>
<dbReference type="InterPro" id="IPR006202">
    <property type="entry name" value="Neur_chan_lig-bd"/>
</dbReference>
<dbReference type="PANTHER" id="PTHR18945">
    <property type="entry name" value="NEUROTRANSMITTER GATED ION CHANNEL"/>
    <property type="match status" value="1"/>
</dbReference>
<dbReference type="SMR" id="A0A811KWE3"/>
<evidence type="ECO:0000313" key="6">
    <source>
        <dbReference type="EMBL" id="CAD5220988.1"/>
    </source>
</evidence>
<feature type="transmembrane region" description="Helical" evidence="3">
    <location>
        <begin position="338"/>
        <end position="359"/>
    </location>
</feature>
<dbReference type="PROSITE" id="PS00236">
    <property type="entry name" value="NEUROTR_ION_CHANNEL"/>
    <property type="match status" value="1"/>
</dbReference>
<accession>A0A811KWE3</accession>
<protein>
    <submittedName>
        <fullName evidence="6">(pine wood nematode) hypothetical protein</fullName>
    </submittedName>
</protein>
<dbReference type="Gene3D" id="2.70.170.10">
    <property type="entry name" value="Neurotransmitter-gated ion-channel ligand-binding domain"/>
    <property type="match status" value="1"/>
</dbReference>
<dbReference type="InterPro" id="IPR018000">
    <property type="entry name" value="Neurotransmitter_ion_chnl_CS"/>
</dbReference>
<organism evidence="6 7">
    <name type="scientific">Bursaphelenchus xylophilus</name>
    <name type="common">Pinewood nematode worm</name>
    <name type="synonym">Aphelenchoides xylophilus</name>
    <dbReference type="NCBI Taxonomy" id="6326"/>
    <lineage>
        <taxon>Eukaryota</taxon>
        <taxon>Metazoa</taxon>
        <taxon>Ecdysozoa</taxon>
        <taxon>Nematoda</taxon>
        <taxon>Chromadorea</taxon>
        <taxon>Rhabditida</taxon>
        <taxon>Tylenchina</taxon>
        <taxon>Tylenchomorpha</taxon>
        <taxon>Aphelenchoidea</taxon>
        <taxon>Aphelenchoididae</taxon>
        <taxon>Bursaphelenchus</taxon>
    </lineage>
</organism>
<feature type="signal peptide" evidence="4">
    <location>
        <begin position="1"/>
        <end position="18"/>
    </location>
</feature>
<feature type="transmembrane region" description="Helical" evidence="3">
    <location>
        <begin position="419"/>
        <end position="437"/>
    </location>
</feature>
<dbReference type="GO" id="GO:0016020">
    <property type="term" value="C:membrane"/>
    <property type="evidence" value="ECO:0007669"/>
    <property type="project" value="UniProtKB-SubCell"/>
</dbReference>
<dbReference type="Pfam" id="PF02931">
    <property type="entry name" value="Neur_chan_LBD"/>
    <property type="match status" value="1"/>
</dbReference>
<keyword evidence="2 3" id="KW-0472">Membrane</keyword>
<evidence type="ECO:0000256" key="2">
    <source>
        <dbReference type="ARBA" id="ARBA00023136"/>
    </source>
</evidence>
<name>A0A811KWE3_BURXY</name>
<evidence type="ECO:0000256" key="3">
    <source>
        <dbReference type="SAM" id="Phobius"/>
    </source>
</evidence>
<feature type="transmembrane region" description="Helical" evidence="3">
    <location>
        <begin position="279"/>
        <end position="300"/>
    </location>
</feature>
<dbReference type="EMBL" id="CAJFDI010000003">
    <property type="protein sequence ID" value="CAD5220988.1"/>
    <property type="molecule type" value="Genomic_DNA"/>
</dbReference>